<feature type="domain" description="Dihydroorotate dehydrogenase electron transfer subunit iron-sulphur cluster binding" evidence="1">
    <location>
        <begin position="44"/>
        <end position="81"/>
    </location>
</feature>
<dbReference type="InterPro" id="IPR039261">
    <property type="entry name" value="FNR_nucleotide-bd"/>
</dbReference>
<dbReference type="SUPFAM" id="SSF52343">
    <property type="entry name" value="Ferredoxin reductase-like, C-terminal NADP-linked domain"/>
    <property type="match status" value="1"/>
</dbReference>
<dbReference type="InterPro" id="IPR019480">
    <property type="entry name" value="Dihydroorotate_DH_Fe-S-bd"/>
</dbReference>
<comment type="caution">
    <text evidence="2">The sequence shown here is derived from an EMBL/GenBank/DDBJ whole genome shotgun (WGS) entry which is preliminary data.</text>
</comment>
<dbReference type="Pfam" id="PF10418">
    <property type="entry name" value="DHODB_Fe-S_bind"/>
    <property type="match status" value="1"/>
</dbReference>
<organism evidence="2">
    <name type="scientific">marine sediment metagenome</name>
    <dbReference type="NCBI Taxonomy" id="412755"/>
    <lineage>
        <taxon>unclassified sequences</taxon>
        <taxon>metagenomes</taxon>
        <taxon>ecological metagenomes</taxon>
    </lineage>
</organism>
<sequence>GALKELLESGEKIDRVIAIGPSIMMKFCAKTTQPFGVKTIVSLNPIMVDGTGMCGCCRVSVGGVTKFACVDGPDFDGHQVDWDLLFARQRIYLDEEKRSFEQWQSQFGTRS</sequence>
<accession>X0ZGP3</accession>
<dbReference type="AlphaFoldDB" id="X0ZGP3"/>
<reference evidence="2" key="1">
    <citation type="journal article" date="2014" name="Front. Microbiol.">
        <title>High frequency of phylogenetically diverse reductive dehalogenase-homologous genes in deep subseafloor sedimentary metagenomes.</title>
        <authorList>
            <person name="Kawai M."/>
            <person name="Futagami T."/>
            <person name="Toyoda A."/>
            <person name="Takaki Y."/>
            <person name="Nishi S."/>
            <person name="Hori S."/>
            <person name="Arai W."/>
            <person name="Tsubouchi T."/>
            <person name="Morono Y."/>
            <person name="Uchiyama I."/>
            <person name="Ito T."/>
            <person name="Fujiyama A."/>
            <person name="Inagaki F."/>
            <person name="Takami H."/>
        </authorList>
    </citation>
    <scope>NUCLEOTIDE SEQUENCE</scope>
    <source>
        <strain evidence="2">Expedition CK06-06</strain>
    </source>
</reference>
<dbReference type="PANTHER" id="PTHR43513:SF3">
    <property type="entry name" value="DIHYDROOROTATE DEHYDROGENASE B (NAD(+)), ELECTRON TRANSFER SUBUNIT-RELATED"/>
    <property type="match status" value="1"/>
</dbReference>
<proteinExistence type="predicted"/>
<evidence type="ECO:0000259" key="1">
    <source>
        <dbReference type="Pfam" id="PF10418"/>
    </source>
</evidence>
<gene>
    <name evidence="2" type="ORF">S01H4_18255</name>
</gene>
<name>X0ZGP3_9ZZZZ</name>
<dbReference type="InterPro" id="IPR050353">
    <property type="entry name" value="PyrK_electron_transfer"/>
</dbReference>
<evidence type="ECO:0000313" key="2">
    <source>
        <dbReference type="EMBL" id="GAG68464.1"/>
    </source>
</evidence>
<dbReference type="Gene3D" id="3.40.50.80">
    <property type="entry name" value="Nucleotide-binding domain of ferredoxin-NADP reductase (FNR) module"/>
    <property type="match status" value="1"/>
</dbReference>
<protein>
    <recommendedName>
        <fullName evidence="1">Dihydroorotate dehydrogenase electron transfer subunit iron-sulphur cluster binding domain-containing protein</fullName>
    </recommendedName>
</protein>
<feature type="non-terminal residue" evidence="2">
    <location>
        <position position="1"/>
    </location>
</feature>
<dbReference type="PANTHER" id="PTHR43513">
    <property type="entry name" value="DIHYDROOROTATE DEHYDROGENASE B (NAD(+)), ELECTRON TRANSFER SUBUNIT"/>
    <property type="match status" value="1"/>
</dbReference>
<dbReference type="EMBL" id="BART01008084">
    <property type="protein sequence ID" value="GAG68464.1"/>
    <property type="molecule type" value="Genomic_DNA"/>
</dbReference>